<proteinExistence type="predicted"/>
<dbReference type="EMBL" id="BK032847">
    <property type="protein sequence ID" value="DAF63993.1"/>
    <property type="molecule type" value="Genomic_DNA"/>
</dbReference>
<accession>A0A8S5TLE7</accession>
<sequence length="80" mass="8962">MRDYAYDLANAICDFASLNGLESLARDLALEIYRAYIIHENWRTAVLAGCQAVMKMWGTRFLNEKALLTGAFEAMAVEGI</sequence>
<reference evidence="1" key="1">
    <citation type="journal article" date="2021" name="Proc. Natl. Acad. Sci. U.S.A.">
        <title>A Catalog of Tens of Thousands of Viruses from Human Metagenomes Reveals Hidden Associations with Chronic Diseases.</title>
        <authorList>
            <person name="Tisza M.J."/>
            <person name="Buck C.B."/>
        </authorList>
    </citation>
    <scope>NUCLEOTIDE SEQUENCE</scope>
    <source>
        <strain evidence="1">CtGkF2</strain>
    </source>
</reference>
<name>A0A8S5TLE7_9CAUD</name>
<evidence type="ECO:0000313" key="1">
    <source>
        <dbReference type="EMBL" id="DAF63993.1"/>
    </source>
</evidence>
<protein>
    <submittedName>
        <fullName evidence="1">Uncharacterized protein</fullName>
    </submittedName>
</protein>
<organism evidence="1">
    <name type="scientific">Siphoviridae sp. ctGkF2</name>
    <dbReference type="NCBI Taxonomy" id="2827823"/>
    <lineage>
        <taxon>Viruses</taxon>
        <taxon>Duplodnaviria</taxon>
        <taxon>Heunggongvirae</taxon>
        <taxon>Uroviricota</taxon>
        <taxon>Caudoviricetes</taxon>
    </lineage>
</organism>